<dbReference type="AlphaFoldDB" id="X1AE79"/>
<evidence type="ECO:0000313" key="2">
    <source>
        <dbReference type="EMBL" id="GAG80920.1"/>
    </source>
</evidence>
<sequence>MGGASMAAIGRNSHNSEKLRGMSDEDLQGKLDKLSKFKGRGGFFGKVYEKFGSRYQSEIDRRASAANAASAVGDLQGGFSDLGTR</sequence>
<protein>
    <submittedName>
        <fullName evidence="2">Uncharacterized protein</fullName>
    </submittedName>
</protein>
<feature type="non-terminal residue" evidence="2">
    <location>
        <position position="85"/>
    </location>
</feature>
<reference evidence="2" key="1">
    <citation type="journal article" date="2014" name="Front. Microbiol.">
        <title>High frequency of phylogenetically diverse reductive dehalogenase-homologous genes in deep subseafloor sedimentary metagenomes.</title>
        <authorList>
            <person name="Kawai M."/>
            <person name="Futagami T."/>
            <person name="Toyoda A."/>
            <person name="Takaki Y."/>
            <person name="Nishi S."/>
            <person name="Hori S."/>
            <person name="Arai W."/>
            <person name="Tsubouchi T."/>
            <person name="Morono Y."/>
            <person name="Uchiyama I."/>
            <person name="Ito T."/>
            <person name="Fujiyama A."/>
            <person name="Inagaki F."/>
            <person name="Takami H."/>
        </authorList>
    </citation>
    <scope>NUCLEOTIDE SEQUENCE</scope>
    <source>
        <strain evidence="2">Expedition CK06-06</strain>
    </source>
</reference>
<evidence type="ECO:0000256" key="1">
    <source>
        <dbReference type="SAM" id="MobiDB-lite"/>
    </source>
</evidence>
<accession>X1AE79</accession>
<dbReference type="EMBL" id="BART01019024">
    <property type="protein sequence ID" value="GAG80920.1"/>
    <property type="molecule type" value="Genomic_DNA"/>
</dbReference>
<organism evidence="2">
    <name type="scientific">marine sediment metagenome</name>
    <dbReference type="NCBI Taxonomy" id="412755"/>
    <lineage>
        <taxon>unclassified sequences</taxon>
        <taxon>metagenomes</taxon>
        <taxon>ecological metagenomes</taxon>
    </lineage>
</organism>
<comment type="caution">
    <text evidence="2">The sequence shown here is derived from an EMBL/GenBank/DDBJ whole genome shotgun (WGS) entry which is preliminary data.</text>
</comment>
<name>X1AE79_9ZZZZ</name>
<gene>
    <name evidence="2" type="ORF">S01H4_35720</name>
</gene>
<feature type="compositionally biased region" description="Basic and acidic residues" evidence="1">
    <location>
        <begin position="14"/>
        <end position="24"/>
    </location>
</feature>
<feature type="region of interest" description="Disordered" evidence="1">
    <location>
        <begin position="1"/>
        <end position="24"/>
    </location>
</feature>
<proteinExistence type="predicted"/>